<proteinExistence type="predicted"/>
<dbReference type="RefSeq" id="XP_009015416.1">
    <property type="nucleotide sequence ID" value="XM_009017168.1"/>
</dbReference>
<reference evidence="2 4" key="2">
    <citation type="journal article" date="2013" name="Nature">
        <title>Insights into bilaterian evolution from three spiralian genomes.</title>
        <authorList>
            <person name="Simakov O."/>
            <person name="Marletaz F."/>
            <person name="Cho S.J."/>
            <person name="Edsinger-Gonzales E."/>
            <person name="Havlak P."/>
            <person name="Hellsten U."/>
            <person name="Kuo D.H."/>
            <person name="Larsson T."/>
            <person name="Lv J."/>
            <person name="Arendt D."/>
            <person name="Savage R."/>
            <person name="Osoegawa K."/>
            <person name="de Jong P."/>
            <person name="Grimwood J."/>
            <person name="Chapman J.A."/>
            <person name="Shapiro H."/>
            <person name="Aerts A."/>
            <person name="Otillar R.P."/>
            <person name="Terry A.Y."/>
            <person name="Boore J.L."/>
            <person name="Grigoriev I.V."/>
            <person name="Lindberg D.R."/>
            <person name="Seaver E.C."/>
            <person name="Weisblat D.A."/>
            <person name="Putnam N.H."/>
            <person name="Rokhsar D.S."/>
        </authorList>
    </citation>
    <scope>NUCLEOTIDE SEQUENCE</scope>
</reference>
<feature type="compositionally biased region" description="Basic and acidic residues" evidence="1">
    <location>
        <begin position="105"/>
        <end position="130"/>
    </location>
</feature>
<reference evidence="4" key="1">
    <citation type="submission" date="2012-12" db="EMBL/GenBank/DDBJ databases">
        <authorList>
            <person name="Hellsten U."/>
            <person name="Grimwood J."/>
            <person name="Chapman J.A."/>
            <person name="Shapiro H."/>
            <person name="Aerts A."/>
            <person name="Otillar R.P."/>
            <person name="Terry A.Y."/>
            <person name="Boore J.L."/>
            <person name="Simakov O."/>
            <person name="Marletaz F."/>
            <person name="Cho S.-J."/>
            <person name="Edsinger-Gonzales E."/>
            <person name="Havlak P."/>
            <person name="Kuo D.-H."/>
            <person name="Larsson T."/>
            <person name="Lv J."/>
            <person name="Arendt D."/>
            <person name="Savage R."/>
            <person name="Osoegawa K."/>
            <person name="de Jong P."/>
            <person name="Lindberg D.R."/>
            <person name="Seaver E.C."/>
            <person name="Weisblat D.A."/>
            <person name="Putnam N.H."/>
            <person name="Grigoriev I.V."/>
            <person name="Rokhsar D.S."/>
        </authorList>
    </citation>
    <scope>NUCLEOTIDE SEQUENCE</scope>
</reference>
<dbReference type="GeneID" id="20198621"/>
<dbReference type="EMBL" id="AMQM01000520">
    <property type="status" value="NOT_ANNOTATED_CDS"/>
    <property type="molecule type" value="Genomic_DNA"/>
</dbReference>
<dbReference type="EMBL" id="KB096324">
    <property type="protein sequence ID" value="ESO06048.1"/>
    <property type="molecule type" value="Genomic_DNA"/>
</dbReference>
<evidence type="ECO:0000313" key="4">
    <source>
        <dbReference type="Proteomes" id="UP000015101"/>
    </source>
</evidence>
<sequence length="221" mass="25036">MTGRRDGLMVKVAWCCFAVTGFSNVTKISPRITCFVYNASFSTMFIYDVLRSVESSELWKSLTVAVEGIVIRLNKLGTKPVVKPALWSDNFKSPMLSNSVGGKRPRSDLIDNHSGNDKNVDKTGVHKENDNPWLTVPKPSRSTKFQRHPARLVIRSSCLLIVFNTNHGKFCFSNRVVELWNGLDADIVMAKDVETFKMKLDRHMNSTNMMFNWRSSLGQMP</sequence>
<evidence type="ECO:0000313" key="3">
    <source>
        <dbReference type="EnsemblMetazoa" id="HelroP160171"/>
    </source>
</evidence>
<accession>T1EPX1</accession>
<dbReference type="HOGENOM" id="CLU_1251859_0_0_1"/>
<dbReference type="CTD" id="20198621"/>
<evidence type="ECO:0000256" key="1">
    <source>
        <dbReference type="SAM" id="MobiDB-lite"/>
    </source>
</evidence>
<organism evidence="3 4">
    <name type="scientific">Helobdella robusta</name>
    <name type="common">Californian leech</name>
    <dbReference type="NCBI Taxonomy" id="6412"/>
    <lineage>
        <taxon>Eukaryota</taxon>
        <taxon>Metazoa</taxon>
        <taxon>Spiralia</taxon>
        <taxon>Lophotrochozoa</taxon>
        <taxon>Annelida</taxon>
        <taxon>Clitellata</taxon>
        <taxon>Hirudinea</taxon>
        <taxon>Rhynchobdellida</taxon>
        <taxon>Glossiphoniidae</taxon>
        <taxon>Helobdella</taxon>
    </lineage>
</organism>
<dbReference type="InParanoid" id="T1EPX1"/>
<evidence type="ECO:0000313" key="2">
    <source>
        <dbReference type="EMBL" id="ESO06048.1"/>
    </source>
</evidence>
<name>T1EPX1_HELRO</name>
<dbReference type="EnsemblMetazoa" id="HelroT160171">
    <property type="protein sequence ID" value="HelroP160171"/>
    <property type="gene ID" value="HelroG160171"/>
</dbReference>
<protein>
    <submittedName>
        <fullName evidence="2 3">Uncharacterized protein</fullName>
    </submittedName>
</protein>
<dbReference type="KEGG" id="hro:HELRODRAFT_160171"/>
<feature type="region of interest" description="Disordered" evidence="1">
    <location>
        <begin position="99"/>
        <end position="141"/>
    </location>
</feature>
<gene>
    <name evidence="3" type="primary">20198621</name>
    <name evidence="2" type="ORF">HELRODRAFT_160171</name>
</gene>
<dbReference type="AlphaFoldDB" id="T1EPX1"/>
<dbReference type="OrthoDB" id="9299540at2759"/>
<dbReference type="Proteomes" id="UP000015101">
    <property type="component" value="Unassembled WGS sequence"/>
</dbReference>
<keyword evidence="4" id="KW-1185">Reference proteome</keyword>
<reference evidence="3" key="3">
    <citation type="submission" date="2015-06" db="UniProtKB">
        <authorList>
            <consortium name="EnsemblMetazoa"/>
        </authorList>
    </citation>
    <scope>IDENTIFICATION</scope>
</reference>